<dbReference type="EnsemblPlants" id="OB02G15800.1">
    <property type="protein sequence ID" value="OB02G15800.1"/>
    <property type="gene ID" value="OB02G15800"/>
</dbReference>
<evidence type="ECO:0000313" key="3">
    <source>
        <dbReference type="Proteomes" id="UP000006038"/>
    </source>
</evidence>
<feature type="compositionally biased region" description="Low complexity" evidence="1">
    <location>
        <begin position="1"/>
        <end position="19"/>
    </location>
</feature>
<dbReference type="Proteomes" id="UP000006038">
    <property type="component" value="Unassembled WGS sequence"/>
</dbReference>
<name>J3LAB3_ORYBR</name>
<sequence length="116" mass="12430">MISLAASADDATTTGTSPSLSDMSGAPSRRAMSAMVRCTSGPRAMTWCRFPTTGSRHGPGGSLSPPLPPRFVVVNLKATRPSKRKQRHHTTFSMASMAMANTEHSMASTYIDESLW</sequence>
<dbReference type="AlphaFoldDB" id="J3LAB3"/>
<accession>J3LAB3</accession>
<evidence type="ECO:0000313" key="2">
    <source>
        <dbReference type="EnsemblPlants" id="OB02G15800.1"/>
    </source>
</evidence>
<evidence type="ECO:0000256" key="1">
    <source>
        <dbReference type="SAM" id="MobiDB-lite"/>
    </source>
</evidence>
<reference evidence="2" key="1">
    <citation type="submission" date="2013-04" db="UniProtKB">
        <authorList>
            <consortium name="EnsemblPlants"/>
        </authorList>
    </citation>
    <scope>IDENTIFICATION</scope>
</reference>
<keyword evidence="3" id="KW-1185">Reference proteome</keyword>
<dbReference type="Gramene" id="OB02G15800.1">
    <property type="protein sequence ID" value="OB02G15800.1"/>
    <property type="gene ID" value="OB02G15800"/>
</dbReference>
<organism evidence="2">
    <name type="scientific">Oryza brachyantha</name>
    <name type="common">malo sina</name>
    <dbReference type="NCBI Taxonomy" id="4533"/>
    <lineage>
        <taxon>Eukaryota</taxon>
        <taxon>Viridiplantae</taxon>
        <taxon>Streptophyta</taxon>
        <taxon>Embryophyta</taxon>
        <taxon>Tracheophyta</taxon>
        <taxon>Spermatophyta</taxon>
        <taxon>Magnoliopsida</taxon>
        <taxon>Liliopsida</taxon>
        <taxon>Poales</taxon>
        <taxon>Poaceae</taxon>
        <taxon>BOP clade</taxon>
        <taxon>Oryzoideae</taxon>
        <taxon>Oryzeae</taxon>
        <taxon>Oryzinae</taxon>
        <taxon>Oryza</taxon>
    </lineage>
</organism>
<dbReference type="HOGENOM" id="CLU_2100670_0_0_1"/>
<protein>
    <submittedName>
        <fullName evidence="2">Uncharacterized protein</fullName>
    </submittedName>
</protein>
<proteinExistence type="predicted"/>
<feature type="region of interest" description="Disordered" evidence="1">
    <location>
        <begin position="1"/>
        <end position="35"/>
    </location>
</feature>